<name>A0A915EL80_9BILA</name>
<accession>A0A915EL80</accession>
<evidence type="ECO:0000313" key="1">
    <source>
        <dbReference type="Proteomes" id="UP000887574"/>
    </source>
</evidence>
<organism evidence="1 2">
    <name type="scientific">Ditylenchus dipsaci</name>
    <dbReference type="NCBI Taxonomy" id="166011"/>
    <lineage>
        <taxon>Eukaryota</taxon>
        <taxon>Metazoa</taxon>
        <taxon>Ecdysozoa</taxon>
        <taxon>Nematoda</taxon>
        <taxon>Chromadorea</taxon>
        <taxon>Rhabditida</taxon>
        <taxon>Tylenchina</taxon>
        <taxon>Tylenchomorpha</taxon>
        <taxon>Sphaerularioidea</taxon>
        <taxon>Anguinidae</taxon>
        <taxon>Anguininae</taxon>
        <taxon>Ditylenchus</taxon>
    </lineage>
</organism>
<dbReference type="Proteomes" id="UP000887574">
    <property type="component" value="Unplaced"/>
</dbReference>
<sequence length="83" mass="9799">MAETWFYSPIFPLDLCKPYLEELCSRPKLCFELNGVYNQLFYDKLLDYVLNMGEEKIITLKIGVNSAFLEICELIMQARLFFT</sequence>
<dbReference type="AlphaFoldDB" id="A0A915EL80"/>
<evidence type="ECO:0000313" key="2">
    <source>
        <dbReference type="WBParaSite" id="jg7076"/>
    </source>
</evidence>
<reference evidence="2" key="1">
    <citation type="submission" date="2022-11" db="UniProtKB">
        <authorList>
            <consortium name="WormBaseParasite"/>
        </authorList>
    </citation>
    <scope>IDENTIFICATION</scope>
</reference>
<dbReference type="WBParaSite" id="jg7076">
    <property type="protein sequence ID" value="jg7076"/>
    <property type="gene ID" value="jg7076"/>
</dbReference>
<proteinExistence type="predicted"/>
<protein>
    <submittedName>
        <fullName evidence="2">Uncharacterized protein</fullName>
    </submittedName>
</protein>
<keyword evidence="1" id="KW-1185">Reference proteome</keyword>